<proteinExistence type="inferred from homology"/>
<dbReference type="PROSITE" id="PS00671">
    <property type="entry name" value="D_2_HYDROXYACID_DH_3"/>
    <property type="match status" value="1"/>
</dbReference>
<feature type="domain" description="D-isomer specific 2-hydroxyacid dehydrogenase NAD-binding" evidence="6">
    <location>
        <begin position="111"/>
        <end position="285"/>
    </location>
</feature>
<dbReference type="InterPro" id="IPR006139">
    <property type="entry name" value="D-isomer_2_OHA_DH_cat_dom"/>
</dbReference>
<dbReference type="PANTHER" id="PTHR43761">
    <property type="entry name" value="D-ISOMER SPECIFIC 2-HYDROXYACID DEHYDROGENASE FAMILY PROTEIN (AFU_ORTHOLOGUE AFUA_1G13630)"/>
    <property type="match status" value="1"/>
</dbReference>
<keyword evidence="3" id="KW-0520">NAD</keyword>
<evidence type="ECO:0000256" key="4">
    <source>
        <dbReference type="RuleBase" id="RU003719"/>
    </source>
</evidence>
<evidence type="ECO:0000256" key="1">
    <source>
        <dbReference type="ARBA" id="ARBA00005854"/>
    </source>
</evidence>
<dbReference type="SUPFAM" id="SSF52283">
    <property type="entry name" value="Formate/glycerate dehydrogenase catalytic domain-like"/>
    <property type="match status" value="1"/>
</dbReference>
<comment type="similarity">
    <text evidence="1 4">Belongs to the D-isomer specific 2-hydroxyacid dehydrogenase family.</text>
</comment>
<keyword evidence="8" id="KW-1185">Reference proteome</keyword>
<dbReference type="EMBL" id="FOSJ01000101">
    <property type="protein sequence ID" value="SFK76080.1"/>
    <property type="molecule type" value="Genomic_DNA"/>
</dbReference>
<evidence type="ECO:0000259" key="5">
    <source>
        <dbReference type="Pfam" id="PF00389"/>
    </source>
</evidence>
<dbReference type="InterPro" id="IPR006140">
    <property type="entry name" value="D-isomer_DH_NAD-bd"/>
</dbReference>
<dbReference type="SUPFAM" id="SSF51735">
    <property type="entry name" value="NAD(P)-binding Rossmann-fold domains"/>
    <property type="match status" value="1"/>
</dbReference>
<dbReference type="Pfam" id="PF02826">
    <property type="entry name" value="2-Hacid_dh_C"/>
    <property type="match status" value="1"/>
</dbReference>
<dbReference type="InterPro" id="IPR029753">
    <property type="entry name" value="D-isomer_DH_CS"/>
</dbReference>
<evidence type="ECO:0000313" key="8">
    <source>
        <dbReference type="Proteomes" id="UP000199589"/>
    </source>
</evidence>
<feature type="domain" description="D-isomer specific 2-hydroxyacid dehydrogenase catalytic" evidence="5">
    <location>
        <begin position="14"/>
        <end position="297"/>
    </location>
</feature>
<dbReference type="FunFam" id="3.40.50.720:FF:000203">
    <property type="entry name" value="D-3-phosphoglycerate dehydrogenase (SerA)"/>
    <property type="match status" value="1"/>
</dbReference>
<dbReference type="GO" id="GO:0016616">
    <property type="term" value="F:oxidoreductase activity, acting on the CH-OH group of donors, NAD or NADP as acceptor"/>
    <property type="evidence" value="ECO:0007669"/>
    <property type="project" value="InterPro"/>
</dbReference>
<accession>A0A1I4C645</accession>
<evidence type="ECO:0000256" key="2">
    <source>
        <dbReference type="ARBA" id="ARBA00023002"/>
    </source>
</evidence>
<dbReference type="InterPro" id="IPR036291">
    <property type="entry name" value="NAD(P)-bd_dom_sf"/>
</dbReference>
<dbReference type="Gene3D" id="3.40.50.720">
    <property type="entry name" value="NAD(P)-binding Rossmann-like Domain"/>
    <property type="match status" value="2"/>
</dbReference>
<dbReference type="RefSeq" id="WP_091898800.1">
    <property type="nucleotide sequence ID" value="NZ_FOSJ01000101.1"/>
</dbReference>
<evidence type="ECO:0000259" key="6">
    <source>
        <dbReference type="Pfam" id="PF02826"/>
    </source>
</evidence>
<gene>
    <name evidence="7" type="ORF">SAMN04488569_11011</name>
</gene>
<dbReference type="InterPro" id="IPR050418">
    <property type="entry name" value="D-iso_2-hydroxyacid_DH_PdxB"/>
</dbReference>
<sequence>MKVVITPRGFANYGEKALKQFDANGIDVDFNQTGLPYSADVLLEKSKDADGLIVGVDTIDKDFLDACPNLKVICKFGVGTDNIDLEYAAEKNIFIGKTLGTNTNAVAEHVLSLMFMDAKNLFSSAKQVKEGNWIKETGRELKGKTLGIIGFGAIGQRLAKQVSGLGMEVLVYDVIEIDKKIKEESKVKEVSYDEILQDSDYLSLHVPLNSSTKNLISGYELKKMKSTACLVNSARGGVVNEEALLNALKNGIIRSAMFDVFSQEPPVENIELLKLDQFILTPHTASRTEESEQRTCHLATSIVMEKLLVGGDKK</sequence>
<evidence type="ECO:0000313" key="7">
    <source>
        <dbReference type="EMBL" id="SFK76080.1"/>
    </source>
</evidence>
<dbReference type="InterPro" id="IPR029752">
    <property type="entry name" value="D-isomer_DH_CS1"/>
</dbReference>
<dbReference type="Pfam" id="PF00389">
    <property type="entry name" value="2-Hacid_dh"/>
    <property type="match status" value="1"/>
</dbReference>
<dbReference type="PROSITE" id="PS00065">
    <property type="entry name" value="D_2_HYDROXYACID_DH_1"/>
    <property type="match status" value="1"/>
</dbReference>
<dbReference type="Proteomes" id="UP000199589">
    <property type="component" value="Unassembled WGS sequence"/>
</dbReference>
<reference evidence="8" key="1">
    <citation type="submission" date="2016-10" db="EMBL/GenBank/DDBJ databases">
        <authorList>
            <person name="Varghese N."/>
            <person name="Submissions S."/>
        </authorList>
    </citation>
    <scope>NUCLEOTIDE SEQUENCE [LARGE SCALE GENOMIC DNA]</scope>
    <source>
        <strain evidence="8">DSM 16108</strain>
    </source>
</reference>
<dbReference type="OrthoDB" id="9805416at2"/>
<keyword evidence="2 4" id="KW-0560">Oxidoreductase</keyword>
<dbReference type="AlphaFoldDB" id="A0A1I4C645"/>
<dbReference type="PANTHER" id="PTHR43761:SF1">
    <property type="entry name" value="D-ISOMER SPECIFIC 2-HYDROXYACID DEHYDROGENASE CATALYTIC DOMAIN-CONTAINING PROTEIN-RELATED"/>
    <property type="match status" value="1"/>
</dbReference>
<evidence type="ECO:0000256" key="3">
    <source>
        <dbReference type="ARBA" id="ARBA00023027"/>
    </source>
</evidence>
<name>A0A1I4C645_9LACT</name>
<organism evidence="7 8">
    <name type="scientific">Marinilactibacillus piezotolerans</name>
    <dbReference type="NCBI Taxonomy" id="258723"/>
    <lineage>
        <taxon>Bacteria</taxon>
        <taxon>Bacillati</taxon>
        <taxon>Bacillota</taxon>
        <taxon>Bacilli</taxon>
        <taxon>Lactobacillales</taxon>
        <taxon>Carnobacteriaceae</taxon>
        <taxon>Marinilactibacillus</taxon>
    </lineage>
</organism>
<protein>
    <submittedName>
        <fullName evidence="7">D-3-phosphoglycerate dehydrogenase</fullName>
    </submittedName>
</protein>
<dbReference type="GO" id="GO:0051287">
    <property type="term" value="F:NAD binding"/>
    <property type="evidence" value="ECO:0007669"/>
    <property type="project" value="InterPro"/>
</dbReference>
<dbReference type="CDD" id="cd12172">
    <property type="entry name" value="PGDH_like_2"/>
    <property type="match status" value="1"/>
</dbReference>